<proteinExistence type="predicted"/>
<dbReference type="InterPro" id="IPR039881">
    <property type="entry name" value="PCIF1-like"/>
</dbReference>
<gene>
    <name evidence="2" type="ORF">DAPPUDRAFT_61197</name>
</gene>
<dbReference type="InterPro" id="IPR022035">
    <property type="entry name" value="PCIF1_WW"/>
</dbReference>
<evidence type="ECO:0000313" key="2">
    <source>
        <dbReference type="EMBL" id="EFX70511.1"/>
    </source>
</evidence>
<dbReference type="PANTHER" id="PTHR21727">
    <property type="entry name" value="PHOSPHORYLATED CTD INTERACTING FACTOR 1"/>
    <property type="match status" value="1"/>
</dbReference>
<sequence length="232" mass="26887">HIELNLNPPRVTLPKVDLSIEKTQTVLRYNGGDVRVNSLYLQKLVCGCMSSCQEDLELQLFLPRVWCLMKRYKSYIGDVTCNEGKDCESSLLFAVFERLKEHFGVTFECFASPLNCYFRQYCSLFPETDGYFGSRGSVFEFEPTSGSFQANPPFCQEVINRMMTHFERILSSSNDPLSFIVFIRDPTPRFLKRLEESKWNKRINGYLKCLPWNTNIDTVISTSFRRNATNSI</sequence>
<dbReference type="PhylomeDB" id="E9HCG4"/>
<feature type="non-terminal residue" evidence="2">
    <location>
        <position position="1"/>
    </location>
</feature>
<dbReference type="OrthoDB" id="193787at2759"/>
<dbReference type="Proteomes" id="UP000000305">
    <property type="component" value="Unassembled WGS sequence"/>
</dbReference>
<dbReference type="GO" id="GO:0016422">
    <property type="term" value="F:mRNA (2'-O-methyladenosine-N6-)-methyltransferase activity"/>
    <property type="evidence" value="ECO:0007669"/>
    <property type="project" value="InterPro"/>
</dbReference>
<accession>E9HCG4</accession>
<dbReference type="KEGG" id="dpx:DAPPUDRAFT_61197"/>
<dbReference type="AlphaFoldDB" id="E9HCG4"/>
<dbReference type="PANTHER" id="PTHR21727:SF0">
    <property type="entry name" value="MRNA (2'-O-METHYLADENOSINE-N(6)-)-METHYLTRANSFERASE"/>
    <property type="match status" value="1"/>
</dbReference>
<dbReference type="InParanoid" id="E9HCG4"/>
<dbReference type="GO" id="GO:0099122">
    <property type="term" value="F:RNA polymerase II C-terminal domain binding"/>
    <property type="evidence" value="ECO:0007669"/>
    <property type="project" value="InterPro"/>
</dbReference>
<keyword evidence="3" id="KW-1185">Reference proteome</keyword>
<organism evidence="2 3">
    <name type="scientific">Daphnia pulex</name>
    <name type="common">Water flea</name>
    <dbReference type="NCBI Taxonomy" id="6669"/>
    <lineage>
        <taxon>Eukaryota</taxon>
        <taxon>Metazoa</taxon>
        <taxon>Ecdysozoa</taxon>
        <taxon>Arthropoda</taxon>
        <taxon>Crustacea</taxon>
        <taxon>Branchiopoda</taxon>
        <taxon>Diplostraca</taxon>
        <taxon>Cladocera</taxon>
        <taxon>Anomopoda</taxon>
        <taxon>Daphniidae</taxon>
        <taxon>Daphnia</taxon>
    </lineage>
</organism>
<reference evidence="2 3" key="1">
    <citation type="journal article" date="2011" name="Science">
        <title>The ecoresponsive genome of Daphnia pulex.</title>
        <authorList>
            <person name="Colbourne J.K."/>
            <person name="Pfrender M.E."/>
            <person name="Gilbert D."/>
            <person name="Thomas W.K."/>
            <person name="Tucker A."/>
            <person name="Oakley T.H."/>
            <person name="Tokishita S."/>
            <person name="Aerts A."/>
            <person name="Arnold G.J."/>
            <person name="Basu M.K."/>
            <person name="Bauer D.J."/>
            <person name="Caceres C.E."/>
            <person name="Carmel L."/>
            <person name="Casola C."/>
            <person name="Choi J.H."/>
            <person name="Detter J.C."/>
            <person name="Dong Q."/>
            <person name="Dusheyko S."/>
            <person name="Eads B.D."/>
            <person name="Frohlich T."/>
            <person name="Geiler-Samerotte K.A."/>
            <person name="Gerlach D."/>
            <person name="Hatcher P."/>
            <person name="Jogdeo S."/>
            <person name="Krijgsveld J."/>
            <person name="Kriventseva E.V."/>
            <person name="Kultz D."/>
            <person name="Laforsch C."/>
            <person name="Lindquist E."/>
            <person name="Lopez J."/>
            <person name="Manak J.R."/>
            <person name="Muller J."/>
            <person name="Pangilinan J."/>
            <person name="Patwardhan R.P."/>
            <person name="Pitluck S."/>
            <person name="Pritham E.J."/>
            <person name="Rechtsteiner A."/>
            <person name="Rho M."/>
            <person name="Rogozin I.B."/>
            <person name="Sakarya O."/>
            <person name="Salamov A."/>
            <person name="Schaack S."/>
            <person name="Shapiro H."/>
            <person name="Shiga Y."/>
            <person name="Skalitzky C."/>
            <person name="Smith Z."/>
            <person name="Souvorov A."/>
            <person name="Sung W."/>
            <person name="Tang Z."/>
            <person name="Tsuchiya D."/>
            <person name="Tu H."/>
            <person name="Vos H."/>
            <person name="Wang M."/>
            <person name="Wolf Y.I."/>
            <person name="Yamagata H."/>
            <person name="Yamada T."/>
            <person name="Ye Y."/>
            <person name="Shaw J.R."/>
            <person name="Andrews J."/>
            <person name="Crease T.J."/>
            <person name="Tang H."/>
            <person name="Lucas S.M."/>
            <person name="Robertson H.M."/>
            <person name="Bork P."/>
            <person name="Koonin E.V."/>
            <person name="Zdobnov E.M."/>
            <person name="Grigoriev I.V."/>
            <person name="Lynch M."/>
            <person name="Boore J.L."/>
        </authorList>
    </citation>
    <scope>NUCLEOTIDE SEQUENCE [LARGE SCALE GENOMIC DNA]</scope>
</reference>
<feature type="domain" description="PCIF1 WW" evidence="1">
    <location>
        <begin position="41"/>
        <end position="202"/>
    </location>
</feature>
<dbReference type="Pfam" id="PF12237">
    <property type="entry name" value="PCIF1_WW"/>
    <property type="match status" value="1"/>
</dbReference>
<evidence type="ECO:0000259" key="1">
    <source>
        <dbReference type="Pfam" id="PF12237"/>
    </source>
</evidence>
<dbReference type="HOGENOM" id="CLU_1197432_0_0_1"/>
<dbReference type="eggNOG" id="ENOG502QVT7">
    <property type="taxonomic scope" value="Eukaryota"/>
</dbReference>
<dbReference type="EMBL" id="GL732620">
    <property type="protein sequence ID" value="EFX70511.1"/>
    <property type="molecule type" value="Genomic_DNA"/>
</dbReference>
<name>E9HCG4_DAPPU</name>
<evidence type="ECO:0000313" key="3">
    <source>
        <dbReference type="Proteomes" id="UP000000305"/>
    </source>
</evidence>
<protein>
    <recommendedName>
        <fullName evidence="1">PCIF1 WW domain-containing protein</fullName>
    </recommendedName>
</protein>